<dbReference type="FunFam" id="1.10.150.900:FF:000003">
    <property type="entry name" value="N-fatty-acyl-amino acid synthase/hydrolase PM20D1"/>
    <property type="match status" value="1"/>
</dbReference>
<dbReference type="GO" id="GO:0008233">
    <property type="term" value="F:peptidase activity"/>
    <property type="evidence" value="ECO:0007669"/>
    <property type="project" value="UniProtKB-KW"/>
</dbReference>
<comment type="caution">
    <text evidence="7">The sequence shown here is derived from an EMBL/GenBank/DDBJ whole genome shotgun (WGS) entry which is preliminary data.</text>
</comment>
<dbReference type="SUPFAM" id="SSF53187">
    <property type="entry name" value="Zn-dependent exopeptidases"/>
    <property type="match status" value="1"/>
</dbReference>
<dbReference type="Gene3D" id="1.10.150.900">
    <property type="match status" value="1"/>
</dbReference>
<evidence type="ECO:0000256" key="4">
    <source>
        <dbReference type="ARBA" id="ARBA00022801"/>
    </source>
</evidence>
<evidence type="ECO:0000256" key="1">
    <source>
        <dbReference type="ARBA" id="ARBA00006247"/>
    </source>
</evidence>
<dbReference type="GO" id="GO:0006508">
    <property type="term" value="P:proteolysis"/>
    <property type="evidence" value="ECO:0007669"/>
    <property type="project" value="UniProtKB-KW"/>
</dbReference>
<keyword evidence="3" id="KW-0479">Metal-binding</keyword>
<dbReference type="Pfam" id="PF01546">
    <property type="entry name" value="Peptidase_M20"/>
    <property type="match status" value="1"/>
</dbReference>
<evidence type="ECO:0000256" key="2">
    <source>
        <dbReference type="ARBA" id="ARBA00022670"/>
    </source>
</evidence>
<evidence type="ECO:0000256" key="5">
    <source>
        <dbReference type="ARBA" id="ARBA00022833"/>
    </source>
</evidence>
<dbReference type="InterPro" id="IPR047177">
    <property type="entry name" value="Pept_M20A"/>
</dbReference>
<dbReference type="InterPro" id="IPR036264">
    <property type="entry name" value="Bact_exopeptidase_dim_dom"/>
</dbReference>
<organism evidence="7 8">
    <name type="scientific">Rhodopseudomonas palustris</name>
    <dbReference type="NCBI Taxonomy" id="1076"/>
    <lineage>
        <taxon>Bacteria</taxon>
        <taxon>Pseudomonadati</taxon>
        <taxon>Pseudomonadota</taxon>
        <taxon>Alphaproteobacteria</taxon>
        <taxon>Hyphomicrobiales</taxon>
        <taxon>Nitrobacteraceae</taxon>
        <taxon>Rhodopseudomonas</taxon>
    </lineage>
</organism>
<dbReference type="NCBIfam" id="NF006111">
    <property type="entry name" value="PRK08262.1-1"/>
    <property type="match status" value="1"/>
</dbReference>
<dbReference type="PANTHER" id="PTHR45962:SF1">
    <property type="entry name" value="N-FATTY-ACYL-AMINO ACID SYNTHASE_HYDROLASE PM20D1"/>
    <property type="match status" value="1"/>
</dbReference>
<proteinExistence type="inferred from homology"/>
<sequence>MRRLLRWIRNLVAIAVLAVAVLAGVLAYNTFRHGSRQIDVAAVAPITIDEQGAAQRLSQSIRFQTISNFLNPEQDAEALRDLRAHIQSSFPAFHAAAKQEVVGGHSLLYTWEGSDPQAKPIGLLAHQDVVPIAPKTEADWQQPPFSGAIEGGFVWGRGSWDDKGNLYAMLEAAELLAKQGFRPKRTIYFAFGHDEEVSGLRGAAKIAELLASRNVRLDFVLDEGLLITEGVLKGLDKPAALIGVSEKGYATLVLTARGTPGHSSMPPRDTAIGMLAAALTHLEDNRLPMRIRGSVAEMFDTLAPEMSGFSRVALSNLWLFRPLLLREFAKSGTTAAMVQTTTALTVFNAGDKDNVLPGVAEASVNFRLLPGDTQASVTDHVRSVVANDKIAVQGFEGNFDPPPVTGTRSASYLALNRTIREVFPEVIVAPGLMIAATDSRHYAQVADNIFRFSPVRATPEDLKRFHGTNERISIKNYADMIRFYVRLMQSTAG</sequence>
<keyword evidence="4" id="KW-0378">Hydrolase</keyword>
<dbReference type="PANTHER" id="PTHR45962">
    <property type="entry name" value="N-FATTY-ACYL-AMINO ACID SYNTHASE/HYDROLASE PM20D1"/>
    <property type="match status" value="1"/>
</dbReference>
<keyword evidence="2" id="KW-0645">Protease</keyword>
<evidence type="ECO:0000313" key="8">
    <source>
        <dbReference type="Proteomes" id="UP000248134"/>
    </source>
</evidence>
<dbReference type="PROSITE" id="PS00758">
    <property type="entry name" value="ARGE_DAPE_CPG2_1"/>
    <property type="match status" value="1"/>
</dbReference>
<dbReference type="FunFam" id="3.40.630.10:FF:000027">
    <property type="entry name" value="N-fatty-acyl-amino acid synthase/hydrolase PM20D1"/>
    <property type="match status" value="1"/>
</dbReference>
<dbReference type="InterPro" id="IPR002933">
    <property type="entry name" value="Peptidase_M20"/>
</dbReference>
<dbReference type="InterPro" id="IPR001261">
    <property type="entry name" value="ArgE/DapE_CS"/>
</dbReference>
<keyword evidence="5" id="KW-0862">Zinc</keyword>
<evidence type="ECO:0000256" key="3">
    <source>
        <dbReference type="ARBA" id="ARBA00022723"/>
    </source>
</evidence>
<dbReference type="AlphaFoldDB" id="A0A323UHJ8"/>
<dbReference type="EMBL" id="QKQS01000023">
    <property type="protein sequence ID" value="PZA11583.1"/>
    <property type="molecule type" value="Genomic_DNA"/>
</dbReference>
<evidence type="ECO:0000313" key="7">
    <source>
        <dbReference type="EMBL" id="PZA11583.1"/>
    </source>
</evidence>
<dbReference type="InterPro" id="IPR011650">
    <property type="entry name" value="Peptidase_M20_dimer"/>
</dbReference>
<accession>A0A323UHJ8</accession>
<evidence type="ECO:0000259" key="6">
    <source>
        <dbReference type="Pfam" id="PF07687"/>
    </source>
</evidence>
<dbReference type="Proteomes" id="UP000248134">
    <property type="component" value="Unassembled WGS sequence"/>
</dbReference>
<dbReference type="SUPFAM" id="SSF55031">
    <property type="entry name" value="Bacterial exopeptidase dimerisation domain"/>
    <property type="match status" value="1"/>
</dbReference>
<dbReference type="Gene3D" id="3.30.70.360">
    <property type="match status" value="1"/>
</dbReference>
<name>A0A323UHJ8_RHOPL</name>
<dbReference type="GO" id="GO:0006520">
    <property type="term" value="P:amino acid metabolic process"/>
    <property type="evidence" value="ECO:0007669"/>
    <property type="project" value="UniProtKB-ARBA"/>
</dbReference>
<dbReference type="GO" id="GO:0046872">
    <property type="term" value="F:metal ion binding"/>
    <property type="evidence" value="ECO:0007669"/>
    <property type="project" value="UniProtKB-KW"/>
</dbReference>
<feature type="domain" description="Peptidase M20 dimerisation" evidence="6">
    <location>
        <begin position="245"/>
        <end position="388"/>
    </location>
</feature>
<protein>
    <recommendedName>
        <fullName evidence="6">Peptidase M20 dimerisation domain-containing protein</fullName>
    </recommendedName>
</protein>
<dbReference type="GO" id="GO:0043604">
    <property type="term" value="P:amide biosynthetic process"/>
    <property type="evidence" value="ECO:0007669"/>
    <property type="project" value="UniProtKB-ARBA"/>
</dbReference>
<dbReference type="OrthoDB" id="9809784at2"/>
<dbReference type="Pfam" id="PF07687">
    <property type="entry name" value="M20_dimer"/>
    <property type="match status" value="1"/>
</dbReference>
<dbReference type="GO" id="GO:0005576">
    <property type="term" value="C:extracellular region"/>
    <property type="evidence" value="ECO:0007669"/>
    <property type="project" value="UniProtKB-ARBA"/>
</dbReference>
<gene>
    <name evidence="7" type="ORF">DNX69_17040</name>
</gene>
<comment type="similarity">
    <text evidence="1">Belongs to the peptidase M20A family.</text>
</comment>
<dbReference type="GO" id="GO:0006629">
    <property type="term" value="P:lipid metabolic process"/>
    <property type="evidence" value="ECO:0007669"/>
    <property type="project" value="UniProtKB-ARBA"/>
</dbReference>
<dbReference type="Gene3D" id="3.40.630.10">
    <property type="entry name" value="Zn peptidases"/>
    <property type="match status" value="1"/>
</dbReference>
<dbReference type="CDD" id="cd05674">
    <property type="entry name" value="M20_yscS"/>
    <property type="match status" value="1"/>
</dbReference>
<reference evidence="7 8" key="1">
    <citation type="submission" date="2018-06" db="EMBL/GenBank/DDBJ databases">
        <title>Draft Whole-Genome Sequence of the purple photosynthetic bacterium Rhodospeudomonas palustris XCP.</title>
        <authorList>
            <person name="Rayyan A."/>
            <person name="Meyer T.E."/>
            <person name="Kyndt J.A."/>
        </authorList>
    </citation>
    <scope>NUCLEOTIDE SEQUENCE [LARGE SCALE GENOMIC DNA]</scope>
    <source>
        <strain evidence="7 8">XCP</strain>
    </source>
</reference>
<dbReference type="NCBIfam" id="NF006113">
    <property type="entry name" value="PRK08262.1-4"/>
    <property type="match status" value="1"/>
</dbReference>
<dbReference type="GO" id="GO:0016810">
    <property type="term" value="F:hydrolase activity, acting on carbon-nitrogen (but not peptide) bonds"/>
    <property type="evidence" value="ECO:0007669"/>
    <property type="project" value="UniProtKB-ARBA"/>
</dbReference>